<gene>
    <name evidence="1" type="ORF">SDRG_03428</name>
</gene>
<organism evidence="1 2">
    <name type="scientific">Saprolegnia diclina (strain VS20)</name>
    <dbReference type="NCBI Taxonomy" id="1156394"/>
    <lineage>
        <taxon>Eukaryota</taxon>
        <taxon>Sar</taxon>
        <taxon>Stramenopiles</taxon>
        <taxon>Oomycota</taxon>
        <taxon>Saprolegniomycetes</taxon>
        <taxon>Saprolegniales</taxon>
        <taxon>Saprolegniaceae</taxon>
        <taxon>Saprolegnia</taxon>
    </lineage>
</organism>
<sequence length="135" mass="15146">MLQLNEVDCMVPTLIEERMRLYAMDDQAPTSLDPTWSDDEACDVYIPTAYLTSTSGLAMYCPHTTLEMLSTSDCTSEDEPTMGLSMYLEAFNLLSPRRGAAKHRPSCIKKTIKKRKAGKASTKKTVKRSVQRAFL</sequence>
<protein>
    <submittedName>
        <fullName evidence="1">Uncharacterized protein</fullName>
    </submittedName>
</protein>
<dbReference type="OMA" id="EVDCMVP"/>
<dbReference type="RefSeq" id="XP_008607284.1">
    <property type="nucleotide sequence ID" value="XM_008609062.1"/>
</dbReference>
<evidence type="ECO:0000313" key="1">
    <source>
        <dbReference type="EMBL" id="EQC39223.1"/>
    </source>
</evidence>
<dbReference type="EMBL" id="JH767139">
    <property type="protein sequence ID" value="EQC39223.1"/>
    <property type="molecule type" value="Genomic_DNA"/>
</dbReference>
<dbReference type="VEuPathDB" id="FungiDB:SDRG_03428"/>
<name>T0S2L3_SAPDV</name>
<dbReference type="GeneID" id="19944155"/>
<dbReference type="InParanoid" id="T0S2L3"/>
<reference evidence="1 2" key="1">
    <citation type="submission" date="2012-04" db="EMBL/GenBank/DDBJ databases">
        <title>The Genome Sequence of Saprolegnia declina VS20.</title>
        <authorList>
            <consortium name="The Broad Institute Genome Sequencing Platform"/>
            <person name="Russ C."/>
            <person name="Nusbaum C."/>
            <person name="Tyler B."/>
            <person name="van West P."/>
            <person name="Dieguez-Uribeondo J."/>
            <person name="de Bruijn I."/>
            <person name="Tripathy S."/>
            <person name="Jiang R."/>
            <person name="Young S.K."/>
            <person name="Zeng Q."/>
            <person name="Gargeya S."/>
            <person name="Fitzgerald M."/>
            <person name="Haas B."/>
            <person name="Abouelleil A."/>
            <person name="Alvarado L."/>
            <person name="Arachchi H.M."/>
            <person name="Berlin A."/>
            <person name="Chapman S.B."/>
            <person name="Goldberg J."/>
            <person name="Griggs A."/>
            <person name="Gujja S."/>
            <person name="Hansen M."/>
            <person name="Howarth C."/>
            <person name="Imamovic A."/>
            <person name="Larimer J."/>
            <person name="McCowen C."/>
            <person name="Montmayeur A."/>
            <person name="Murphy C."/>
            <person name="Neiman D."/>
            <person name="Pearson M."/>
            <person name="Priest M."/>
            <person name="Roberts A."/>
            <person name="Saif S."/>
            <person name="Shea T."/>
            <person name="Sisk P."/>
            <person name="Sykes S."/>
            <person name="Wortman J."/>
            <person name="Nusbaum C."/>
            <person name="Birren B."/>
        </authorList>
    </citation>
    <scope>NUCLEOTIDE SEQUENCE [LARGE SCALE GENOMIC DNA]</scope>
    <source>
        <strain evidence="1 2">VS20</strain>
    </source>
</reference>
<proteinExistence type="predicted"/>
<dbReference type="OrthoDB" id="10328395at2759"/>
<dbReference type="AlphaFoldDB" id="T0S2L3"/>
<keyword evidence="2" id="KW-1185">Reference proteome</keyword>
<accession>T0S2L3</accession>
<evidence type="ECO:0000313" key="2">
    <source>
        <dbReference type="Proteomes" id="UP000030762"/>
    </source>
</evidence>
<dbReference type="Proteomes" id="UP000030762">
    <property type="component" value="Unassembled WGS sequence"/>
</dbReference>